<evidence type="ECO:0000256" key="2">
    <source>
        <dbReference type="ARBA" id="ARBA00022448"/>
    </source>
</evidence>
<keyword evidence="2" id="KW-0813">Transport</keyword>
<dbReference type="CDD" id="cd17321">
    <property type="entry name" value="MFS_MMR_MDR_like"/>
    <property type="match status" value="1"/>
</dbReference>
<feature type="transmembrane region" description="Helical" evidence="6">
    <location>
        <begin position="72"/>
        <end position="90"/>
    </location>
</feature>
<dbReference type="PROSITE" id="PS50850">
    <property type="entry name" value="MFS"/>
    <property type="match status" value="1"/>
</dbReference>
<protein>
    <submittedName>
        <fullName evidence="8">MFS transporter</fullName>
    </submittedName>
</protein>
<dbReference type="Proteomes" id="UP001597180">
    <property type="component" value="Unassembled WGS sequence"/>
</dbReference>
<keyword evidence="9" id="KW-1185">Reference proteome</keyword>
<dbReference type="SUPFAM" id="SSF103473">
    <property type="entry name" value="MFS general substrate transporter"/>
    <property type="match status" value="1"/>
</dbReference>
<feature type="transmembrane region" description="Helical" evidence="6">
    <location>
        <begin position="380"/>
        <end position="399"/>
    </location>
</feature>
<feature type="transmembrane region" description="Helical" evidence="6">
    <location>
        <begin position="161"/>
        <end position="179"/>
    </location>
</feature>
<evidence type="ECO:0000256" key="6">
    <source>
        <dbReference type="SAM" id="Phobius"/>
    </source>
</evidence>
<feature type="transmembrane region" description="Helical" evidence="6">
    <location>
        <begin position="279"/>
        <end position="302"/>
    </location>
</feature>
<keyword evidence="4 6" id="KW-1133">Transmembrane helix</keyword>
<gene>
    <name evidence="8" type="ORF">ACFQ4B_28460</name>
</gene>
<feature type="transmembrane region" description="Helical" evidence="6">
    <location>
        <begin position="214"/>
        <end position="230"/>
    </location>
</feature>
<evidence type="ECO:0000256" key="4">
    <source>
        <dbReference type="ARBA" id="ARBA00022989"/>
    </source>
</evidence>
<feature type="transmembrane region" description="Helical" evidence="6">
    <location>
        <begin position="7"/>
        <end position="28"/>
    </location>
</feature>
<feature type="transmembrane region" description="Helical" evidence="6">
    <location>
        <begin position="314"/>
        <end position="335"/>
    </location>
</feature>
<name>A0ABW3UUK8_9BACL</name>
<evidence type="ECO:0000256" key="3">
    <source>
        <dbReference type="ARBA" id="ARBA00022692"/>
    </source>
</evidence>
<keyword evidence="3 6" id="KW-0812">Transmembrane</keyword>
<comment type="caution">
    <text evidence="8">The sequence shown here is derived from an EMBL/GenBank/DDBJ whole genome shotgun (WGS) entry which is preliminary data.</text>
</comment>
<comment type="subcellular location">
    <subcellularLocation>
        <location evidence="1">Cell membrane</location>
        <topology evidence="1">Multi-pass membrane protein</topology>
    </subcellularLocation>
</comment>
<dbReference type="PANTHER" id="PTHR42718:SF9">
    <property type="entry name" value="MAJOR FACILITATOR SUPERFAMILY MULTIDRUG TRANSPORTER MFSC"/>
    <property type="match status" value="1"/>
</dbReference>
<reference evidence="9" key="1">
    <citation type="journal article" date="2019" name="Int. J. Syst. Evol. Microbiol.">
        <title>The Global Catalogue of Microorganisms (GCM) 10K type strain sequencing project: providing services to taxonomists for standard genome sequencing and annotation.</title>
        <authorList>
            <consortium name="The Broad Institute Genomics Platform"/>
            <consortium name="The Broad Institute Genome Sequencing Center for Infectious Disease"/>
            <person name="Wu L."/>
            <person name="Ma J."/>
        </authorList>
    </citation>
    <scope>NUCLEOTIDE SEQUENCE [LARGE SCALE GENOMIC DNA]</scope>
    <source>
        <strain evidence="9">CCUG 53270</strain>
    </source>
</reference>
<dbReference type="EMBL" id="JBHTLU010000041">
    <property type="protein sequence ID" value="MFD1224061.1"/>
    <property type="molecule type" value="Genomic_DNA"/>
</dbReference>
<evidence type="ECO:0000256" key="5">
    <source>
        <dbReference type="ARBA" id="ARBA00023136"/>
    </source>
</evidence>
<dbReference type="InterPro" id="IPR020846">
    <property type="entry name" value="MFS_dom"/>
</dbReference>
<dbReference type="Pfam" id="PF07690">
    <property type="entry name" value="MFS_1"/>
    <property type="match status" value="1"/>
</dbReference>
<evidence type="ECO:0000313" key="8">
    <source>
        <dbReference type="EMBL" id="MFD1224061.1"/>
    </source>
</evidence>
<accession>A0ABW3UUK8</accession>
<evidence type="ECO:0000259" key="7">
    <source>
        <dbReference type="PROSITE" id="PS50850"/>
    </source>
</evidence>
<dbReference type="RefSeq" id="WP_345589416.1">
    <property type="nucleotide sequence ID" value="NZ_BAABJG010000017.1"/>
</dbReference>
<evidence type="ECO:0000313" key="9">
    <source>
        <dbReference type="Proteomes" id="UP001597180"/>
    </source>
</evidence>
<organism evidence="8 9">
    <name type="scientific">Paenibacillus vulneris</name>
    <dbReference type="NCBI Taxonomy" id="1133364"/>
    <lineage>
        <taxon>Bacteria</taxon>
        <taxon>Bacillati</taxon>
        <taxon>Bacillota</taxon>
        <taxon>Bacilli</taxon>
        <taxon>Bacillales</taxon>
        <taxon>Paenibacillaceae</taxon>
        <taxon>Paenibacillus</taxon>
    </lineage>
</organism>
<dbReference type="Gene3D" id="1.20.1250.20">
    <property type="entry name" value="MFS general substrate transporter like domains"/>
    <property type="match status" value="1"/>
</dbReference>
<dbReference type="Gene3D" id="1.20.1720.10">
    <property type="entry name" value="Multidrug resistance protein D"/>
    <property type="match status" value="1"/>
</dbReference>
<feature type="transmembrane region" description="Helical" evidence="6">
    <location>
        <begin position="191"/>
        <end position="208"/>
    </location>
</feature>
<dbReference type="InterPro" id="IPR036259">
    <property type="entry name" value="MFS_trans_sf"/>
</dbReference>
<proteinExistence type="predicted"/>
<sequence length="452" mass="49034">MNDKVTIPVWALGNFLVVMNTTMFNVSLPDIIGQLHITAGQGSWIVSGYSIVFALSTIIFSRLSDFIPIRKLWTIGISLLVIASVIGLFADSFGLVLLARLFQASGAGATPGLGMVLASRYVPYERRGRAISMIASGSALAFGLGPVIGGAITQYFGWHELFAVTCLVILLVPILWRLIPKETLERVRFDYTGAALIVITSSAFLIAVTQLSGIVLILSIIALGLTVWHLRRAEKPFIPPVLFQNAAYRKLLCIAFFVFVMNLSMLFLMPLIYSKVFSMGAASIGLMIFPGAFLSACLLKLVGRWIDRYGNYRFMMAGHVLLGISILMISLWVHASAFVTLAAYLIFSPSLSSVTSALSNEVSRILPKHLIGSGMGLTQLSQYLGGSFAVAGCGIFLVWQNNTTPAEAYQHLYFILFIILLISLGMLVLYKKSGKAAKQAAAVANDKQAVQG</sequence>
<feature type="transmembrane region" description="Helical" evidence="6">
    <location>
        <begin position="40"/>
        <end position="60"/>
    </location>
</feature>
<evidence type="ECO:0000256" key="1">
    <source>
        <dbReference type="ARBA" id="ARBA00004651"/>
    </source>
</evidence>
<feature type="transmembrane region" description="Helical" evidence="6">
    <location>
        <begin position="130"/>
        <end position="155"/>
    </location>
</feature>
<keyword evidence="5 6" id="KW-0472">Membrane</keyword>
<feature type="transmembrane region" description="Helical" evidence="6">
    <location>
        <begin position="411"/>
        <end position="430"/>
    </location>
</feature>
<feature type="domain" description="Major facilitator superfamily (MFS) profile" evidence="7">
    <location>
        <begin position="6"/>
        <end position="435"/>
    </location>
</feature>
<dbReference type="PRINTS" id="PR01036">
    <property type="entry name" value="TCRTETB"/>
</dbReference>
<dbReference type="PANTHER" id="PTHR42718">
    <property type="entry name" value="MAJOR FACILITATOR SUPERFAMILY MULTIDRUG TRANSPORTER MFSC"/>
    <property type="match status" value="1"/>
</dbReference>
<feature type="transmembrane region" description="Helical" evidence="6">
    <location>
        <begin position="251"/>
        <end position="273"/>
    </location>
</feature>
<dbReference type="InterPro" id="IPR011701">
    <property type="entry name" value="MFS"/>
</dbReference>
<feature type="transmembrane region" description="Helical" evidence="6">
    <location>
        <begin position="96"/>
        <end position="118"/>
    </location>
</feature>